<evidence type="ECO:0000256" key="4">
    <source>
        <dbReference type="ARBA" id="ARBA00022448"/>
    </source>
</evidence>
<dbReference type="EMBL" id="JAAIII010000001">
    <property type="protein sequence ID" value="NMM93345.1"/>
    <property type="molecule type" value="Genomic_DNA"/>
</dbReference>
<feature type="domain" description="Glutaredoxin" evidence="8">
    <location>
        <begin position="3"/>
        <end position="60"/>
    </location>
</feature>
<organism evidence="9 10">
    <name type="scientific">Bifidobacterium oedipodis</name>
    <dbReference type="NCBI Taxonomy" id="2675322"/>
    <lineage>
        <taxon>Bacteria</taxon>
        <taxon>Bacillati</taxon>
        <taxon>Actinomycetota</taxon>
        <taxon>Actinomycetes</taxon>
        <taxon>Bifidobacteriales</taxon>
        <taxon>Bifidobacteriaceae</taxon>
        <taxon>Bifidobacterium</taxon>
    </lineage>
</organism>
<comment type="function">
    <text evidence="1">Electron transport system for the ribonucleotide reductase system NrdEF.</text>
</comment>
<evidence type="ECO:0000256" key="2">
    <source>
        <dbReference type="ARBA" id="ARBA00007787"/>
    </source>
</evidence>
<dbReference type="InterPro" id="IPR051548">
    <property type="entry name" value="Grx-like_ET"/>
</dbReference>
<evidence type="ECO:0000313" key="10">
    <source>
        <dbReference type="Proteomes" id="UP000532194"/>
    </source>
</evidence>
<keyword evidence="5" id="KW-0249">Electron transport</keyword>
<dbReference type="PANTHER" id="PTHR34386">
    <property type="entry name" value="GLUTAREDOXIN"/>
    <property type="match status" value="1"/>
</dbReference>
<dbReference type="NCBIfam" id="TIGR02194">
    <property type="entry name" value="GlrX_NrdH"/>
    <property type="match status" value="1"/>
</dbReference>
<evidence type="ECO:0000313" key="9">
    <source>
        <dbReference type="EMBL" id="NMM93345.1"/>
    </source>
</evidence>
<protein>
    <recommendedName>
        <fullName evidence="3">Glutaredoxin-like protein NrdH</fullName>
    </recommendedName>
</protein>
<dbReference type="GO" id="GO:0009055">
    <property type="term" value="F:electron transfer activity"/>
    <property type="evidence" value="ECO:0007669"/>
    <property type="project" value="TreeGrafter"/>
</dbReference>
<gene>
    <name evidence="9" type="ORF">G1C95_0530</name>
</gene>
<dbReference type="SUPFAM" id="SSF52833">
    <property type="entry name" value="Thioredoxin-like"/>
    <property type="match status" value="1"/>
</dbReference>
<sequence length="98" mass="10770">MSVTIYSTSHCPQCAATKRQFSKLGIDYRDINLEEQPQVLEQLRAEGFHQAPVVVTDDQSWCGYRPDLIKQLAATLNSQHDLAARVAAAANANVTVLA</sequence>
<proteinExistence type="inferred from homology"/>
<comment type="similarity">
    <text evidence="2">Belongs to the glutaredoxin family.</text>
</comment>
<evidence type="ECO:0000259" key="8">
    <source>
        <dbReference type="Pfam" id="PF00462"/>
    </source>
</evidence>
<dbReference type="InterPro" id="IPR002109">
    <property type="entry name" value="Glutaredoxin"/>
</dbReference>
<evidence type="ECO:0000256" key="5">
    <source>
        <dbReference type="ARBA" id="ARBA00022982"/>
    </source>
</evidence>
<evidence type="ECO:0000256" key="7">
    <source>
        <dbReference type="ARBA" id="ARBA00023284"/>
    </source>
</evidence>
<dbReference type="InterPro" id="IPR036249">
    <property type="entry name" value="Thioredoxin-like_sf"/>
</dbReference>
<keyword evidence="10" id="KW-1185">Reference proteome</keyword>
<dbReference type="RefSeq" id="WP_169171368.1">
    <property type="nucleotide sequence ID" value="NZ_JAAIII010000001.1"/>
</dbReference>
<evidence type="ECO:0000256" key="3">
    <source>
        <dbReference type="ARBA" id="ARBA00017945"/>
    </source>
</evidence>
<dbReference type="Pfam" id="PF00462">
    <property type="entry name" value="Glutaredoxin"/>
    <property type="match status" value="1"/>
</dbReference>
<dbReference type="Proteomes" id="UP000532194">
    <property type="component" value="Unassembled WGS sequence"/>
</dbReference>
<dbReference type="GO" id="GO:0045454">
    <property type="term" value="P:cell redox homeostasis"/>
    <property type="evidence" value="ECO:0007669"/>
    <property type="project" value="InterPro"/>
</dbReference>
<dbReference type="CDD" id="cd02976">
    <property type="entry name" value="NrdH"/>
    <property type="match status" value="1"/>
</dbReference>
<evidence type="ECO:0000256" key="6">
    <source>
        <dbReference type="ARBA" id="ARBA00023157"/>
    </source>
</evidence>
<dbReference type="InterPro" id="IPR011909">
    <property type="entry name" value="GlrX_NrdH"/>
</dbReference>
<dbReference type="AlphaFoldDB" id="A0A7Y0HQW1"/>
<keyword evidence="4" id="KW-0813">Transport</keyword>
<keyword evidence="7" id="KW-0676">Redox-active center</keyword>
<keyword evidence="6" id="KW-1015">Disulfide bond</keyword>
<name>A0A7Y0HQW1_9BIFI</name>
<dbReference type="Gene3D" id="3.40.30.10">
    <property type="entry name" value="Glutaredoxin"/>
    <property type="match status" value="1"/>
</dbReference>
<accession>A0A7Y0HQW1</accession>
<reference evidence="9 10" key="1">
    <citation type="submission" date="2020-02" db="EMBL/GenBank/DDBJ databases">
        <title>Characterization of phylogenetic diversity of novel bifidobacterial species isolated in Czech ZOOs.</title>
        <authorList>
            <person name="Lugli G.A."/>
            <person name="Vera N.B."/>
            <person name="Ventura M."/>
        </authorList>
    </citation>
    <scope>NUCLEOTIDE SEQUENCE [LARGE SCALE GENOMIC DNA]</scope>
    <source>
        <strain evidence="9 10">DSM 109957</strain>
    </source>
</reference>
<dbReference type="PANTHER" id="PTHR34386:SF1">
    <property type="entry name" value="GLUTAREDOXIN-LIKE PROTEIN NRDH"/>
    <property type="match status" value="1"/>
</dbReference>
<dbReference type="PROSITE" id="PS51354">
    <property type="entry name" value="GLUTAREDOXIN_2"/>
    <property type="match status" value="1"/>
</dbReference>
<comment type="caution">
    <text evidence="9">The sequence shown here is derived from an EMBL/GenBank/DDBJ whole genome shotgun (WGS) entry which is preliminary data.</text>
</comment>
<evidence type="ECO:0000256" key="1">
    <source>
        <dbReference type="ARBA" id="ARBA00002292"/>
    </source>
</evidence>